<feature type="transmembrane region" description="Helical" evidence="1">
    <location>
        <begin position="68"/>
        <end position="94"/>
    </location>
</feature>
<reference evidence="2" key="1">
    <citation type="submission" date="2020-09" db="EMBL/GenBank/DDBJ databases">
        <title>Hoyosella lacisalsi sp. nov., a halotolerant actinobacterium isolated from soil of Lake Gudzhirganskoe.</title>
        <authorList>
            <person name="Yang Q."/>
            <person name="Guo P.Y."/>
            <person name="Liu S.W."/>
            <person name="Li F.N."/>
            <person name="Sun C.H."/>
        </authorList>
    </citation>
    <scope>NUCLEOTIDE SEQUENCE</scope>
    <source>
        <strain evidence="2">G463</strain>
    </source>
</reference>
<feature type="transmembrane region" description="Helical" evidence="1">
    <location>
        <begin position="27"/>
        <end position="48"/>
    </location>
</feature>
<dbReference type="EMBL" id="JACYWE010000001">
    <property type="protein sequence ID" value="MBD8505404.1"/>
    <property type="molecule type" value="Genomic_DNA"/>
</dbReference>
<keyword evidence="1" id="KW-0812">Transmembrane</keyword>
<comment type="caution">
    <text evidence="2">The sequence shown here is derived from an EMBL/GenBank/DDBJ whole genome shotgun (WGS) entry which is preliminary data.</text>
</comment>
<proteinExistence type="predicted"/>
<protein>
    <recommendedName>
        <fullName evidence="4">ABC transporter permease</fullName>
    </recommendedName>
</protein>
<evidence type="ECO:0008006" key="4">
    <source>
        <dbReference type="Google" id="ProtNLM"/>
    </source>
</evidence>
<sequence>MTVTESPRKHLRVQPYRTVWRQHRRGVLAVILAFIVLLAIAAASQYTWNHAFWGAGGQSDRLASIANLINILVRQGSLLLPVLLGMLLGAGLISRARDTGRHVLAFTQDSTRWQWYLAHLLVVHMPVAAAAAVYAPLVQRFDAPAPMPWQGRFSLEHFLATPLIAGLSMLAALQVGALIALLLRNPLAAMPVTLVVLLAAGSFITLQLRPHYATPEVTIMAVEEGVLGGYGAAYATNEARLPWMLERVHVTADGRTVDHTGEHCPWPSRPWDYPEMQPGDTQETFDARVEEIERQQAQQFDEDALVVAQCLRDRGADHFEERFHPDSRFWLFQATEAALLLLITGLALAVARWRIGRID</sequence>
<feature type="transmembrane region" description="Helical" evidence="1">
    <location>
        <begin position="157"/>
        <end position="181"/>
    </location>
</feature>
<evidence type="ECO:0000313" key="2">
    <source>
        <dbReference type="EMBL" id="MBD8505404.1"/>
    </source>
</evidence>
<feature type="transmembrane region" description="Helical" evidence="1">
    <location>
        <begin position="329"/>
        <end position="351"/>
    </location>
</feature>
<feature type="transmembrane region" description="Helical" evidence="1">
    <location>
        <begin position="188"/>
        <end position="208"/>
    </location>
</feature>
<accession>A0A927JA13</accession>
<dbReference type="AlphaFoldDB" id="A0A927JA13"/>
<name>A0A927JA13_9ACTN</name>
<evidence type="ECO:0000256" key="1">
    <source>
        <dbReference type="SAM" id="Phobius"/>
    </source>
</evidence>
<organism evidence="2 3">
    <name type="scientific">Lolliginicoccus lacisalsi</name>
    <dbReference type="NCBI Taxonomy" id="2742202"/>
    <lineage>
        <taxon>Bacteria</taxon>
        <taxon>Bacillati</taxon>
        <taxon>Actinomycetota</taxon>
        <taxon>Actinomycetes</taxon>
        <taxon>Mycobacteriales</taxon>
        <taxon>Hoyosellaceae</taxon>
        <taxon>Lolliginicoccus</taxon>
    </lineage>
</organism>
<dbReference type="Proteomes" id="UP000642993">
    <property type="component" value="Unassembled WGS sequence"/>
</dbReference>
<evidence type="ECO:0000313" key="3">
    <source>
        <dbReference type="Proteomes" id="UP000642993"/>
    </source>
</evidence>
<keyword evidence="1" id="KW-0472">Membrane</keyword>
<keyword evidence="1" id="KW-1133">Transmembrane helix</keyword>
<gene>
    <name evidence="2" type="ORF">HT102_02730</name>
</gene>
<keyword evidence="3" id="KW-1185">Reference proteome</keyword>
<dbReference type="RefSeq" id="WP_192037845.1">
    <property type="nucleotide sequence ID" value="NZ_JACYWE010000001.1"/>
</dbReference>
<feature type="transmembrane region" description="Helical" evidence="1">
    <location>
        <begin position="115"/>
        <end position="137"/>
    </location>
</feature>